<evidence type="ECO:0000256" key="3">
    <source>
        <dbReference type="ARBA" id="ARBA00022989"/>
    </source>
</evidence>
<evidence type="ECO:0000256" key="6">
    <source>
        <dbReference type="ARBA" id="ARBA00023180"/>
    </source>
</evidence>
<keyword evidence="5" id="KW-0472">Membrane</keyword>
<dbReference type="InterPro" id="IPR019352">
    <property type="entry name" value="SPRING1"/>
</dbReference>
<dbReference type="GO" id="GO:2000640">
    <property type="term" value="P:positive regulation of SREBP signaling pathway"/>
    <property type="evidence" value="ECO:0007669"/>
    <property type="project" value="InterPro"/>
</dbReference>
<dbReference type="EMBL" id="JAGFBR010000010">
    <property type="protein sequence ID" value="KAH0460352.1"/>
    <property type="molecule type" value="Genomic_DNA"/>
</dbReference>
<keyword evidence="10" id="KW-1185">Reference proteome</keyword>
<evidence type="ECO:0000256" key="8">
    <source>
        <dbReference type="ARBA" id="ARBA00023485"/>
    </source>
</evidence>
<organism evidence="9 10">
    <name type="scientific">Dendrobium chrysotoxum</name>
    <name type="common">Orchid</name>
    <dbReference type="NCBI Taxonomy" id="161865"/>
    <lineage>
        <taxon>Eukaryota</taxon>
        <taxon>Viridiplantae</taxon>
        <taxon>Streptophyta</taxon>
        <taxon>Embryophyta</taxon>
        <taxon>Tracheophyta</taxon>
        <taxon>Spermatophyta</taxon>
        <taxon>Magnoliopsida</taxon>
        <taxon>Liliopsida</taxon>
        <taxon>Asparagales</taxon>
        <taxon>Orchidaceae</taxon>
        <taxon>Epidendroideae</taxon>
        <taxon>Malaxideae</taxon>
        <taxon>Dendrobiinae</taxon>
        <taxon>Dendrobium</taxon>
    </lineage>
</organism>
<dbReference type="Proteomes" id="UP000775213">
    <property type="component" value="Unassembled WGS sequence"/>
</dbReference>
<sequence length="309" mass="34399">MGESPVLIIPDVLFRILWAITFLSFPHKIAGIRKDVGLPQKLVCRNTVQGRFLLADDNGYVCTALSVYPWTCCCPETGERGCNLVSKCCNSYEYCVSCCLNPSMTDEDAVLKLKIAKPVTAGTYPSAFDFCVGRCRHNSASVVHENAYVSDFHHCYSLQTNSSRVIEPNFERRLAGIDIVIGKQGESCNSACISKGKSCVSNKLSVINRCELMKLHHRLEKYMRCKGSCFASMGADQPAEVADNAPKDMYPGACLYSQADSMLSCDGSHKQTRRLCPSWNSQHVCALKMNLLIKLKKTEMHLKFCDFIE</sequence>
<name>A0AAV7GXQ1_DENCH</name>
<evidence type="ECO:0000256" key="4">
    <source>
        <dbReference type="ARBA" id="ARBA00023034"/>
    </source>
</evidence>
<reference evidence="9 10" key="1">
    <citation type="journal article" date="2021" name="Hortic Res">
        <title>Chromosome-scale assembly of the Dendrobium chrysotoxum genome enhances the understanding of orchid evolution.</title>
        <authorList>
            <person name="Zhang Y."/>
            <person name="Zhang G.Q."/>
            <person name="Zhang D."/>
            <person name="Liu X.D."/>
            <person name="Xu X.Y."/>
            <person name="Sun W.H."/>
            <person name="Yu X."/>
            <person name="Zhu X."/>
            <person name="Wang Z.W."/>
            <person name="Zhao X."/>
            <person name="Zhong W.Y."/>
            <person name="Chen H."/>
            <person name="Yin W.L."/>
            <person name="Huang T."/>
            <person name="Niu S.C."/>
            <person name="Liu Z.J."/>
        </authorList>
    </citation>
    <scope>NUCLEOTIDE SEQUENCE [LARGE SCALE GENOMIC DNA]</scope>
    <source>
        <strain evidence="9">Lindl</strain>
    </source>
</reference>
<gene>
    <name evidence="9" type="ORF">IEQ34_011015</name>
</gene>
<comment type="similarity">
    <text evidence="7">Belongs to the SPRING family.</text>
</comment>
<dbReference type="AlphaFoldDB" id="A0AAV7GXQ1"/>
<accession>A0AAV7GXQ1</accession>
<evidence type="ECO:0000313" key="10">
    <source>
        <dbReference type="Proteomes" id="UP000775213"/>
    </source>
</evidence>
<keyword evidence="3" id="KW-1133">Transmembrane helix</keyword>
<keyword evidence="4" id="KW-0333">Golgi apparatus</keyword>
<comment type="subcellular location">
    <subcellularLocation>
        <location evidence="1">Golgi apparatus membrane</location>
        <topology evidence="1">Single-pass membrane protein</topology>
    </subcellularLocation>
</comment>
<dbReference type="PANTHER" id="PTHR13481:SF0">
    <property type="entry name" value="SREBP REGULATING GENE PROTEIN"/>
    <property type="match status" value="1"/>
</dbReference>
<evidence type="ECO:0000256" key="1">
    <source>
        <dbReference type="ARBA" id="ARBA00004194"/>
    </source>
</evidence>
<evidence type="ECO:0000256" key="2">
    <source>
        <dbReference type="ARBA" id="ARBA00022692"/>
    </source>
</evidence>
<comment type="caution">
    <text evidence="9">The sequence shown here is derived from an EMBL/GenBank/DDBJ whole genome shotgun (WGS) entry which is preliminary data.</text>
</comment>
<dbReference type="GO" id="GO:0000139">
    <property type="term" value="C:Golgi membrane"/>
    <property type="evidence" value="ECO:0007669"/>
    <property type="project" value="UniProtKB-SubCell"/>
</dbReference>
<dbReference type="Pfam" id="PF10218">
    <property type="entry name" value="SPRING1"/>
    <property type="match status" value="1"/>
</dbReference>
<evidence type="ECO:0000256" key="7">
    <source>
        <dbReference type="ARBA" id="ARBA00023461"/>
    </source>
</evidence>
<protein>
    <recommendedName>
        <fullName evidence="8">SREBP regulating gene protein</fullName>
    </recommendedName>
</protein>
<evidence type="ECO:0000313" key="9">
    <source>
        <dbReference type="EMBL" id="KAH0460352.1"/>
    </source>
</evidence>
<proteinExistence type="inferred from homology"/>
<keyword evidence="6" id="KW-0325">Glycoprotein</keyword>
<keyword evidence="2" id="KW-0812">Transmembrane</keyword>
<dbReference type="PANTHER" id="PTHR13481">
    <property type="entry name" value="SREBP REGULATING GENE PROTEIN"/>
    <property type="match status" value="1"/>
</dbReference>
<evidence type="ECO:0000256" key="5">
    <source>
        <dbReference type="ARBA" id="ARBA00023136"/>
    </source>
</evidence>